<evidence type="ECO:0000313" key="4">
    <source>
        <dbReference type="Proteomes" id="UP000265515"/>
    </source>
</evidence>
<feature type="compositionally biased region" description="Basic and acidic residues" evidence="2">
    <location>
        <begin position="36"/>
        <end position="51"/>
    </location>
</feature>
<dbReference type="AlphaFoldDB" id="A0A388KI17"/>
<comment type="caution">
    <text evidence="3">The sequence shown here is derived from an EMBL/GenBank/DDBJ whole genome shotgun (WGS) entry which is preliminary data.</text>
</comment>
<dbReference type="Proteomes" id="UP000265515">
    <property type="component" value="Unassembled WGS sequence"/>
</dbReference>
<evidence type="ECO:0000313" key="3">
    <source>
        <dbReference type="EMBL" id="GBG69695.1"/>
    </source>
</evidence>
<proteinExistence type="predicted"/>
<reference evidence="3 4" key="1">
    <citation type="journal article" date="2018" name="Cell">
        <title>The Chara Genome: Secondary Complexity and Implications for Plant Terrestrialization.</title>
        <authorList>
            <person name="Nishiyama T."/>
            <person name="Sakayama H."/>
            <person name="Vries J.D."/>
            <person name="Buschmann H."/>
            <person name="Saint-Marcoux D."/>
            <person name="Ullrich K.K."/>
            <person name="Haas F.B."/>
            <person name="Vanderstraeten L."/>
            <person name="Becker D."/>
            <person name="Lang D."/>
            <person name="Vosolsobe S."/>
            <person name="Rombauts S."/>
            <person name="Wilhelmsson P.K.I."/>
            <person name="Janitza P."/>
            <person name="Kern R."/>
            <person name="Heyl A."/>
            <person name="Rumpler F."/>
            <person name="Villalobos L.I.A.C."/>
            <person name="Clay J.M."/>
            <person name="Skokan R."/>
            <person name="Toyoda A."/>
            <person name="Suzuki Y."/>
            <person name="Kagoshima H."/>
            <person name="Schijlen E."/>
            <person name="Tajeshwar N."/>
            <person name="Catarino B."/>
            <person name="Hetherington A.J."/>
            <person name="Saltykova A."/>
            <person name="Bonnot C."/>
            <person name="Breuninger H."/>
            <person name="Symeonidi A."/>
            <person name="Radhakrishnan G.V."/>
            <person name="Van Nieuwerburgh F."/>
            <person name="Deforce D."/>
            <person name="Chang C."/>
            <person name="Karol K.G."/>
            <person name="Hedrich R."/>
            <person name="Ulvskov P."/>
            <person name="Glockner G."/>
            <person name="Delwiche C.F."/>
            <person name="Petrasek J."/>
            <person name="Van de Peer Y."/>
            <person name="Friml J."/>
            <person name="Beilby M."/>
            <person name="Dolan L."/>
            <person name="Kohara Y."/>
            <person name="Sugano S."/>
            <person name="Fujiyama A."/>
            <person name="Delaux P.-M."/>
            <person name="Quint M."/>
            <person name="TheiBen G."/>
            <person name="Hagemann M."/>
            <person name="Harholt J."/>
            <person name="Dunand C."/>
            <person name="Zachgo S."/>
            <person name="Langdale J."/>
            <person name="Maumus F."/>
            <person name="Straeten D.V.D."/>
            <person name="Gould S.B."/>
            <person name="Rensing S.A."/>
        </authorList>
    </citation>
    <scope>NUCLEOTIDE SEQUENCE [LARGE SCALE GENOMIC DNA]</scope>
    <source>
        <strain evidence="3 4">S276</strain>
    </source>
</reference>
<protein>
    <submittedName>
        <fullName evidence="3">Uncharacterized protein</fullName>
    </submittedName>
</protein>
<organism evidence="3 4">
    <name type="scientific">Chara braunii</name>
    <name type="common">Braun's stonewort</name>
    <dbReference type="NCBI Taxonomy" id="69332"/>
    <lineage>
        <taxon>Eukaryota</taxon>
        <taxon>Viridiplantae</taxon>
        <taxon>Streptophyta</taxon>
        <taxon>Charophyceae</taxon>
        <taxon>Charales</taxon>
        <taxon>Characeae</taxon>
        <taxon>Chara</taxon>
    </lineage>
</organism>
<dbReference type="EMBL" id="BFEA01000119">
    <property type="protein sequence ID" value="GBG69695.1"/>
    <property type="molecule type" value="Genomic_DNA"/>
</dbReference>
<keyword evidence="4" id="KW-1185">Reference proteome</keyword>
<feature type="region of interest" description="Disordered" evidence="2">
    <location>
        <begin position="36"/>
        <end position="83"/>
    </location>
</feature>
<sequence length="293" mass="34581">MAAILRERKEKKEAKKKALQEEQAAKLKKIEEEMAKEKQRLKKEEEAKLKEVEEEEEEDDQPLERRREQRGQYSGSKSEEMEKRISKWVANLSLGEEEEVAMYIPKDEQEAAMKEWEAEEDVLKRQAMEDEKRMEWKLRMMREKKKRVDAASEAVKDLEEVQKLTLRLTPQVDLQQKVEIIAQSVERLARVKEQQYEFSRCQDMAVRSMRMGFRDFARELVGAVGAEVNHRLEKTERFCVGAIEGVKAAAPKEEEARPRREPVKVKFPDSYSGKMEENFDNWEANVKTYVHLQ</sequence>
<keyword evidence="1" id="KW-0175">Coiled coil</keyword>
<evidence type="ECO:0000256" key="2">
    <source>
        <dbReference type="SAM" id="MobiDB-lite"/>
    </source>
</evidence>
<gene>
    <name evidence="3" type="ORF">CBR_g4526</name>
</gene>
<dbReference type="Gramene" id="GBG69695">
    <property type="protein sequence ID" value="GBG69695"/>
    <property type="gene ID" value="CBR_g4526"/>
</dbReference>
<evidence type="ECO:0000256" key="1">
    <source>
        <dbReference type="SAM" id="Coils"/>
    </source>
</evidence>
<name>A0A388KI17_CHABU</name>
<feature type="compositionally biased region" description="Acidic residues" evidence="2">
    <location>
        <begin position="52"/>
        <end position="61"/>
    </location>
</feature>
<feature type="coiled-coil region" evidence="1">
    <location>
        <begin position="106"/>
        <end position="161"/>
    </location>
</feature>
<accession>A0A388KI17</accession>